<dbReference type="AlphaFoldDB" id="A0AAN7A1K0"/>
<feature type="compositionally biased region" description="Low complexity" evidence="1">
    <location>
        <begin position="86"/>
        <end position="102"/>
    </location>
</feature>
<gene>
    <name evidence="2" type="ORF">C8A00DRAFT_28976</name>
</gene>
<keyword evidence="3" id="KW-1185">Reference proteome</keyword>
<feature type="compositionally biased region" description="Low complexity" evidence="1">
    <location>
        <begin position="111"/>
        <end position="133"/>
    </location>
</feature>
<feature type="compositionally biased region" description="Low complexity" evidence="1">
    <location>
        <begin position="235"/>
        <end position="247"/>
    </location>
</feature>
<comment type="caution">
    <text evidence="2">The sequence shown here is derived from an EMBL/GenBank/DDBJ whole genome shotgun (WGS) entry which is preliminary data.</text>
</comment>
<organism evidence="2 3">
    <name type="scientific">Chaetomidium leptoderma</name>
    <dbReference type="NCBI Taxonomy" id="669021"/>
    <lineage>
        <taxon>Eukaryota</taxon>
        <taxon>Fungi</taxon>
        <taxon>Dikarya</taxon>
        <taxon>Ascomycota</taxon>
        <taxon>Pezizomycotina</taxon>
        <taxon>Sordariomycetes</taxon>
        <taxon>Sordariomycetidae</taxon>
        <taxon>Sordariales</taxon>
        <taxon>Chaetomiaceae</taxon>
        <taxon>Chaetomidium</taxon>
    </lineage>
</organism>
<reference evidence="2" key="1">
    <citation type="journal article" date="2023" name="Mol. Phylogenet. Evol.">
        <title>Genome-scale phylogeny and comparative genomics of the fungal order Sordariales.</title>
        <authorList>
            <person name="Hensen N."/>
            <person name="Bonometti L."/>
            <person name="Westerberg I."/>
            <person name="Brannstrom I.O."/>
            <person name="Guillou S."/>
            <person name="Cros-Aarteil S."/>
            <person name="Calhoun S."/>
            <person name="Haridas S."/>
            <person name="Kuo A."/>
            <person name="Mondo S."/>
            <person name="Pangilinan J."/>
            <person name="Riley R."/>
            <person name="LaButti K."/>
            <person name="Andreopoulos B."/>
            <person name="Lipzen A."/>
            <person name="Chen C."/>
            <person name="Yan M."/>
            <person name="Daum C."/>
            <person name="Ng V."/>
            <person name="Clum A."/>
            <person name="Steindorff A."/>
            <person name="Ohm R.A."/>
            <person name="Martin F."/>
            <person name="Silar P."/>
            <person name="Natvig D.O."/>
            <person name="Lalanne C."/>
            <person name="Gautier V."/>
            <person name="Ament-Velasquez S.L."/>
            <person name="Kruys A."/>
            <person name="Hutchinson M.I."/>
            <person name="Powell A.J."/>
            <person name="Barry K."/>
            <person name="Miller A.N."/>
            <person name="Grigoriev I.V."/>
            <person name="Debuchy R."/>
            <person name="Gladieux P."/>
            <person name="Hiltunen Thoren M."/>
            <person name="Johannesson H."/>
        </authorList>
    </citation>
    <scope>NUCLEOTIDE SEQUENCE</scope>
    <source>
        <strain evidence="2">CBS 538.74</strain>
    </source>
</reference>
<feature type="compositionally biased region" description="Low complexity" evidence="1">
    <location>
        <begin position="290"/>
        <end position="302"/>
    </location>
</feature>
<proteinExistence type="predicted"/>
<accession>A0AAN7A1K0</accession>
<sequence length="314" mass="31014">MPPAPWLVIQQDQPAGPPAVVATSVAEAPVPNPPEKLEETIEGSKPGQGDRGAEPPAKSDPAPTTNGGAGMAAATEPKPASSADNPAEATEPTALPTAPAAVEFRETNGTPKPAAEAVSEAPAAAEAEPIKGAALEEPMELETEKPAETAPAVQPPPANGGEIKPPQDTGMKDAPTAAETAETDTKDGIAAPVGVGDSSTNNNSNKRKPEDAFGSDVDAKADAAGGGRGGKKAKTATATAAPVSVGAELGDVAAPAAKAEIESAGSTLRNGGRGKAPPAPAKKGGRPKKQQQPGKAAPAAGRTQRQTRSQGPVV</sequence>
<evidence type="ECO:0000313" key="3">
    <source>
        <dbReference type="Proteomes" id="UP001302745"/>
    </source>
</evidence>
<dbReference type="Proteomes" id="UP001302745">
    <property type="component" value="Unassembled WGS sequence"/>
</dbReference>
<evidence type="ECO:0000313" key="2">
    <source>
        <dbReference type="EMBL" id="KAK4158078.1"/>
    </source>
</evidence>
<dbReference type="EMBL" id="MU856842">
    <property type="protein sequence ID" value="KAK4158078.1"/>
    <property type="molecule type" value="Genomic_DNA"/>
</dbReference>
<reference evidence="2" key="2">
    <citation type="submission" date="2023-05" db="EMBL/GenBank/DDBJ databases">
        <authorList>
            <consortium name="Lawrence Berkeley National Laboratory"/>
            <person name="Steindorff A."/>
            <person name="Hensen N."/>
            <person name="Bonometti L."/>
            <person name="Westerberg I."/>
            <person name="Brannstrom I.O."/>
            <person name="Guillou S."/>
            <person name="Cros-Aarteil S."/>
            <person name="Calhoun S."/>
            <person name="Haridas S."/>
            <person name="Kuo A."/>
            <person name="Mondo S."/>
            <person name="Pangilinan J."/>
            <person name="Riley R."/>
            <person name="Labutti K."/>
            <person name="Andreopoulos B."/>
            <person name="Lipzen A."/>
            <person name="Chen C."/>
            <person name="Yanf M."/>
            <person name="Daum C."/>
            <person name="Ng V."/>
            <person name="Clum A."/>
            <person name="Ohm R."/>
            <person name="Martin F."/>
            <person name="Silar P."/>
            <person name="Natvig D."/>
            <person name="Lalanne C."/>
            <person name="Gautier V."/>
            <person name="Ament-Velasquez S.L."/>
            <person name="Kruys A."/>
            <person name="Hutchinson M.I."/>
            <person name="Powell A.J."/>
            <person name="Barry K."/>
            <person name="Miller A.N."/>
            <person name="Grigoriev I.V."/>
            <person name="Debuchy R."/>
            <person name="Gladieux P."/>
            <person name="Thoren M.H."/>
            <person name="Johannesson H."/>
        </authorList>
    </citation>
    <scope>NUCLEOTIDE SEQUENCE</scope>
    <source>
        <strain evidence="2">CBS 538.74</strain>
    </source>
</reference>
<feature type="compositionally biased region" description="Low complexity" evidence="1">
    <location>
        <begin position="62"/>
        <end position="75"/>
    </location>
</feature>
<feature type="region of interest" description="Disordered" evidence="1">
    <location>
        <begin position="263"/>
        <end position="314"/>
    </location>
</feature>
<feature type="compositionally biased region" description="Basic and acidic residues" evidence="1">
    <location>
        <begin position="207"/>
        <end position="221"/>
    </location>
</feature>
<evidence type="ECO:0000256" key="1">
    <source>
        <dbReference type="SAM" id="MobiDB-lite"/>
    </source>
</evidence>
<name>A0AAN7A1K0_9PEZI</name>
<protein>
    <submittedName>
        <fullName evidence="2">Uncharacterized protein</fullName>
    </submittedName>
</protein>
<feature type="compositionally biased region" description="Polar residues" evidence="1">
    <location>
        <begin position="303"/>
        <end position="314"/>
    </location>
</feature>
<feature type="region of interest" description="Disordered" evidence="1">
    <location>
        <begin position="1"/>
        <end position="247"/>
    </location>
</feature>